<keyword evidence="2" id="KW-1185">Reference proteome</keyword>
<gene>
    <name evidence="1" type="ORF">LAZ67_11003261</name>
</gene>
<name>A0ABY6KZQ9_9ARAC</name>
<evidence type="ECO:0008006" key="3">
    <source>
        <dbReference type="Google" id="ProtNLM"/>
    </source>
</evidence>
<evidence type="ECO:0000313" key="1">
    <source>
        <dbReference type="EMBL" id="UYV74369.1"/>
    </source>
</evidence>
<dbReference type="EMBL" id="CP092873">
    <property type="protein sequence ID" value="UYV74369.1"/>
    <property type="molecule type" value="Genomic_DNA"/>
</dbReference>
<accession>A0ABY6KZQ9</accession>
<reference evidence="1 2" key="1">
    <citation type="submission" date="2022-01" db="EMBL/GenBank/DDBJ databases">
        <title>A chromosomal length assembly of Cordylochernes scorpioides.</title>
        <authorList>
            <person name="Zeh D."/>
            <person name="Zeh J."/>
        </authorList>
    </citation>
    <scope>NUCLEOTIDE SEQUENCE [LARGE SCALE GENOMIC DNA]</scope>
    <source>
        <strain evidence="1">IN4F17</strain>
        <tissue evidence="1">Whole Body</tissue>
    </source>
</reference>
<protein>
    <recommendedName>
        <fullName evidence="3">Reverse transcriptase domain-containing protein</fullName>
    </recommendedName>
</protein>
<dbReference type="Proteomes" id="UP001235939">
    <property type="component" value="Chromosome 11"/>
</dbReference>
<evidence type="ECO:0000313" key="2">
    <source>
        <dbReference type="Proteomes" id="UP001235939"/>
    </source>
</evidence>
<sequence length="69" mass="8098">MEYIELTEQLKILPPKAVRWNNSYTIFIKIRSGDLQGEPLSPYLFLVFINYLSKIFDDSNLPGIYLPNF</sequence>
<proteinExistence type="predicted"/>
<organism evidence="1 2">
    <name type="scientific">Cordylochernes scorpioides</name>
    <dbReference type="NCBI Taxonomy" id="51811"/>
    <lineage>
        <taxon>Eukaryota</taxon>
        <taxon>Metazoa</taxon>
        <taxon>Ecdysozoa</taxon>
        <taxon>Arthropoda</taxon>
        <taxon>Chelicerata</taxon>
        <taxon>Arachnida</taxon>
        <taxon>Pseudoscorpiones</taxon>
        <taxon>Cheliferoidea</taxon>
        <taxon>Chernetidae</taxon>
        <taxon>Cordylochernes</taxon>
    </lineage>
</organism>